<dbReference type="AlphaFoldDB" id="A0ABD2M872"/>
<sequence length="96" mass="9597">MACYGSNQGGSGFSNGGPSGFGSAGGASGMMESARYVQSAQGLPPIQIPPYSAEEDGPGSAGHKSAMPPIQIPPYSAEDGDDKNVKSIIKPLLPGN</sequence>
<name>A0ABD2M872_9BILA</name>
<feature type="region of interest" description="Disordered" evidence="1">
    <location>
        <begin position="1"/>
        <end position="96"/>
    </location>
</feature>
<keyword evidence="3" id="KW-1185">Reference proteome</keyword>
<feature type="compositionally biased region" description="Gly residues" evidence="1">
    <location>
        <begin position="7"/>
        <end position="28"/>
    </location>
</feature>
<proteinExistence type="predicted"/>
<evidence type="ECO:0000256" key="1">
    <source>
        <dbReference type="SAM" id="MobiDB-lite"/>
    </source>
</evidence>
<dbReference type="Proteomes" id="UP001620626">
    <property type="component" value="Unassembled WGS sequence"/>
</dbReference>
<comment type="caution">
    <text evidence="2">The sequence shown here is derived from an EMBL/GenBank/DDBJ whole genome shotgun (WGS) entry which is preliminary data.</text>
</comment>
<evidence type="ECO:0000313" key="2">
    <source>
        <dbReference type="EMBL" id="KAL3123723.1"/>
    </source>
</evidence>
<evidence type="ECO:0000313" key="3">
    <source>
        <dbReference type="Proteomes" id="UP001620626"/>
    </source>
</evidence>
<reference evidence="2 3" key="1">
    <citation type="submission" date="2024-10" db="EMBL/GenBank/DDBJ databases">
        <authorList>
            <person name="Kim D."/>
        </authorList>
    </citation>
    <scope>NUCLEOTIDE SEQUENCE [LARGE SCALE GENOMIC DNA]</scope>
    <source>
        <strain evidence="2">BH-2024</strain>
    </source>
</reference>
<accession>A0ABD2M872</accession>
<gene>
    <name evidence="2" type="ORF">niasHT_002805</name>
</gene>
<organism evidence="2 3">
    <name type="scientific">Heterodera trifolii</name>
    <dbReference type="NCBI Taxonomy" id="157864"/>
    <lineage>
        <taxon>Eukaryota</taxon>
        <taxon>Metazoa</taxon>
        <taxon>Ecdysozoa</taxon>
        <taxon>Nematoda</taxon>
        <taxon>Chromadorea</taxon>
        <taxon>Rhabditida</taxon>
        <taxon>Tylenchina</taxon>
        <taxon>Tylenchomorpha</taxon>
        <taxon>Tylenchoidea</taxon>
        <taxon>Heteroderidae</taxon>
        <taxon>Heteroderinae</taxon>
        <taxon>Heterodera</taxon>
    </lineage>
</organism>
<protein>
    <submittedName>
        <fullName evidence="2">Uncharacterized protein</fullName>
    </submittedName>
</protein>
<dbReference type="EMBL" id="JBICBT010000089">
    <property type="protein sequence ID" value="KAL3123723.1"/>
    <property type="molecule type" value="Genomic_DNA"/>
</dbReference>